<organism evidence="1 2">
    <name type="scientific">Macrostomum lignano</name>
    <dbReference type="NCBI Taxonomy" id="282301"/>
    <lineage>
        <taxon>Eukaryota</taxon>
        <taxon>Metazoa</taxon>
        <taxon>Spiralia</taxon>
        <taxon>Lophotrochozoa</taxon>
        <taxon>Platyhelminthes</taxon>
        <taxon>Rhabditophora</taxon>
        <taxon>Macrostomorpha</taxon>
        <taxon>Macrostomida</taxon>
        <taxon>Macrostomidae</taxon>
        <taxon>Macrostomum</taxon>
    </lineage>
</organism>
<dbReference type="WBParaSite" id="maker-uti_cns_0048760-snap-gene-0.7-mRNA-1">
    <property type="protein sequence ID" value="maker-uti_cns_0048760-snap-gene-0.7-mRNA-1"/>
    <property type="gene ID" value="maker-uti_cns_0048760-snap-gene-0.7"/>
</dbReference>
<sequence length="139" mass="15320">SASREARDIESRESSYRFFHSGGESEADGGFHWFAVQLNETVLIRSVTVKVREVGSSTDFLRAKGIEIFTSNRVQAIFSGDHCRSKGMSRQYEDSEAYWTKCGQTDKKGSITAGESLKVDCEAEASPAPAAEEKQPCGR</sequence>
<dbReference type="Proteomes" id="UP000095280">
    <property type="component" value="Unplaced"/>
</dbReference>
<dbReference type="WBParaSite" id="maker-uti_cns_0005998-snap-gene-0.3-mRNA-1">
    <property type="protein sequence ID" value="maker-uti_cns_0005998-snap-gene-0.3-mRNA-1"/>
    <property type="gene ID" value="maker-uti_cns_0005998-snap-gene-0.3"/>
</dbReference>
<accession>A0A1I8HG37</accession>
<protein>
    <submittedName>
        <fullName evidence="2 3">MATH domain-containing protein</fullName>
    </submittedName>
</protein>
<reference evidence="2 3" key="1">
    <citation type="submission" date="2016-11" db="UniProtKB">
        <authorList>
            <consortium name="WormBaseParasite"/>
        </authorList>
    </citation>
    <scope>IDENTIFICATION</scope>
</reference>
<keyword evidence="1" id="KW-1185">Reference proteome</keyword>
<evidence type="ECO:0000313" key="1">
    <source>
        <dbReference type="Proteomes" id="UP000095280"/>
    </source>
</evidence>
<name>A0A1I8HG37_9PLAT</name>
<evidence type="ECO:0000313" key="3">
    <source>
        <dbReference type="WBParaSite" id="maker-uti_cns_0048760-snap-gene-0.7-mRNA-1"/>
    </source>
</evidence>
<evidence type="ECO:0000313" key="2">
    <source>
        <dbReference type="WBParaSite" id="maker-uti_cns_0005998-snap-gene-0.3-mRNA-1"/>
    </source>
</evidence>
<dbReference type="AlphaFoldDB" id="A0A1I8HG37"/>
<proteinExistence type="predicted"/>
<dbReference type="WBParaSite" id="maker-uti_cns_0048761-snap-gene-0.2-mRNA-1">
    <property type="protein sequence ID" value="maker-uti_cns_0048761-snap-gene-0.2-mRNA-1"/>
    <property type="gene ID" value="maker-uti_cns_0048761-snap-gene-0.2"/>
</dbReference>